<dbReference type="GO" id="GO:0004553">
    <property type="term" value="F:hydrolase activity, hydrolyzing O-glycosyl compounds"/>
    <property type="evidence" value="ECO:0007669"/>
    <property type="project" value="InterPro"/>
</dbReference>
<dbReference type="CDD" id="cd09620">
    <property type="entry name" value="CBM9_like_3"/>
    <property type="match status" value="1"/>
</dbReference>
<dbReference type="Gene3D" id="2.60.40.1190">
    <property type="match status" value="1"/>
</dbReference>
<feature type="domain" description="Carbohydrate-binding" evidence="2">
    <location>
        <begin position="62"/>
        <end position="213"/>
    </location>
</feature>
<evidence type="ECO:0000259" key="2">
    <source>
        <dbReference type="Pfam" id="PF06452"/>
    </source>
</evidence>
<feature type="chain" id="PRO_5021748420" evidence="1">
    <location>
        <begin position="27"/>
        <end position="382"/>
    </location>
</feature>
<dbReference type="GO" id="GO:0030246">
    <property type="term" value="F:carbohydrate binding"/>
    <property type="evidence" value="ECO:0007669"/>
    <property type="project" value="InterPro"/>
</dbReference>
<dbReference type="GO" id="GO:0016052">
    <property type="term" value="P:carbohydrate catabolic process"/>
    <property type="evidence" value="ECO:0007669"/>
    <property type="project" value="InterPro"/>
</dbReference>
<dbReference type="InterPro" id="IPR010502">
    <property type="entry name" value="Carb-bd_dom_fam9"/>
</dbReference>
<evidence type="ECO:0000313" key="4">
    <source>
        <dbReference type="Proteomes" id="UP000319619"/>
    </source>
</evidence>
<dbReference type="Proteomes" id="UP000319619">
    <property type="component" value="Unassembled WGS sequence"/>
</dbReference>
<reference evidence="3 4" key="1">
    <citation type="submission" date="2017-06" db="EMBL/GenBank/DDBJ databases">
        <title>Novel microbial phyla capable of carbon fixation and sulfur reduction in deep-sea sediments.</title>
        <authorList>
            <person name="Huang J."/>
            <person name="Baker B."/>
            <person name="Wang Y."/>
        </authorList>
    </citation>
    <scope>NUCLEOTIDE SEQUENCE [LARGE SCALE GENOMIC DNA]</scope>
    <source>
        <strain evidence="3">B3_LCP</strain>
    </source>
</reference>
<comment type="caution">
    <text evidence="3">The sequence shown here is derived from an EMBL/GenBank/DDBJ whole genome shotgun (WGS) entry which is preliminary data.</text>
</comment>
<sequence length="382" mass="44223">MVSNSTTTILLLLCIALIVGGCQKQADRATTTSDSATKFPTPQIDFDPRQYICYRTDNPIIVDGMLNDTTWIAAAWTEDFVDIEGSLKPKPKLKTRAKMLWDQDYLFIAAEMEEPHVWGTLTQRDAVIYYDNDFEVFIDPDGDSHEYYELEINALNTQWDLLLIKPYRDGGPAVDSWDVQGIQSAVAVDGTINNPGDQDTGWSVEIAIPWEVLSECAHKPSPPKEGDQWRLNFSRVEWETRVVGDHYEKIIDLETNKPLPENNWVWSPQGLINMHYPEMWGFVQFSEKFVESDSVTFKWNHKEDAKWALRQLYYAQKKHYTQYGYYSANVFRLNLHLEKTEWFTWPPSIKRTPNLYEAQITILPDSATLHISQDGHIWCSHD</sequence>
<protein>
    <submittedName>
        <fullName evidence="3">Carbohydrate-binding family 9-like protein</fullName>
    </submittedName>
</protein>
<organism evidence="3 4">
    <name type="scientific">candidate division LCP-89 bacterium B3_LCP</name>
    <dbReference type="NCBI Taxonomy" id="2012998"/>
    <lineage>
        <taxon>Bacteria</taxon>
        <taxon>Pseudomonadati</taxon>
        <taxon>Bacteria division LCP-89</taxon>
    </lineage>
</organism>
<dbReference type="Pfam" id="PF06452">
    <property type="entry name" value="CBM9_1"/>
    <property type="match status" value="1"/>
</dbReference>
<dbReference type="AlphaFoldDB" id="A0A532USM2"/>
<dbReference type="EMBL" id="NJBN01000011">
    <property type="protein sequence ID" value="TKJ37916.1"/>
    <property type="molecule type" value="Genomic_DNA"/>
</dbReference>
<dbReference type="SUPFAM" id="SSF49344">
    <property type="entry name" value="CBD9-like"/>
    <property type="match status" value="1"/>
</dbReference>
<feature type="signal peptide" evidence="1">
    <location>
        <begin position="1"/>
        <end position="26"/>
    </location>
</feature>
<evidence type="ECO:0000313" key="3">
    <source>
        <dbReference type="EMBL" id="TKJ37916.1"/>
    </source>
</evidence>
<name>A0A532USM2_UNCL8</name>
<keyword evidence="1" id="KW-0732">Signal</keyword>
<dbReference type="PANTHER" id="PTHR35532:SF5">
    <property type="entry name" value="CARBOHYDRATE-BINDING DOMAIN-CONTAINING PROTEIN"/>
    <property type="match status" value="1"/>
</dbReference>
<dbReference type="PANTHER" id="PTHR35532">
    <property type="entry name" value="SIMILAR TO POLYHYDROXYALKANOATE DEPOLYMERASE"/>
    <property type="match status" value="1"/>
</dbReference>
<proteinExistence type="predicted"/>
<evidence type="ECO:0000256" key="1">
    <source>
        <dbReference type="SAM" id="SignalP"/>
    </source>
</evidence>
<accession>A0A532USM2</accession>
<gene>
    <name evidence="3" type="ORF">CEE37_13205</name>
</gene>